<feature type="region of interest" description="Disordered" evidence="6">
    <location>
        <begin position="94"/>
        <end position="113"/>
    </location>
</feature>
<sequence length="186" mass="20285">MKNFCLCLIVLIGFSFNVQGTSKFLEPLNLNVFCNGFLFNAIPHPSDDNLFIGCIEEKGTIFGCDAENFVFDPITVKCVDPKLITITTESQTTPTTNRITTTSNNSTTVPQSTTTTSSGSIFVRFSCPSSGIGLIPHKTDCTRYYECIRGIASPRTCGTAGYHYDVITKQCQPADVATCGNTIRCF</sequence>
<evidence type="ECO:0000256" key="1">
    <source>
        <dbReference type="ARBA" id="ARBA00022669"/>
    </source>
</evidence>
<feature type="signal peptide" evidence="7">
    <location>
        <begin position="1"/>
        <end position="20"/>
    </location>
</feature>
<protein>
    <recommendedName>
        <fullName evidence="8">Chitin-binding type-2 domain-containing protein</fullName>
    </recommendedName>
</protein>
<evidence type="ECO:0000256" key="5">
    <source>
        <dbReference type="ARBA" id="ARBA00023180"/>
    </source>
</evidence>
<dbReference type="Pfam" id="PF01607">
    <property type="entry name" value="CBM_14"/>
    <property type="match status" value="1"/>
</dbReference>
<evidence type="ECO:0000256" key="3">
    <source>
        <dbReference type="ARBA" id="ARBA00022737"/>
    </source>
</evidence>
<dbReference type="InterPro" id="IPR051940">
    <property type="entry name" value="Chitin_bind-dev_reg"/>
</dbReference>
<gene>
    <name evidence="9" type="ORF">CHIRRI_LOCUS15032</name>
</gene>
<evidence type="ECO:0000259" key="8">
    <source>
        <dbReference type="PROSITE" id="PS50940"/>
    </source>
</evidence>
<keyword evidence="10" id="KW-1185">Reference proteome</keyword>
<dbReference type="PANTHER" id="PTHR23301:SF106">
    <property type="entry name" value="CHITIN-BINDING TYPE-2 DOMAIN-CONTAINING PROTEIN-RELATED"/>
    <property type="match status" value="1"/>
</dbReference>
<organism evidence="9 10">
    <name type="scientific">Chironomus riparius</name>
    <dbReference type="NCBI Taxonomy" id="315576"/>
    <lineage>
        <taxon>Eukaryota</taxon>
        <taxon>Metazoa</taxon>
        <taxon>Ecdysozoa</taxon>
        <taxon>Arthropoda</taxon>
        <taxon>Hexapoda</taxon>
        <taxon>Insecta</taxon>
        <taxon>Pterygota</taxon>
        <taxon>Neoptera</taxon>
        <taxon>Endopterygota</taxon>
        <taxon>Diptera</taxon>
        <taxon>Nematocera</taxon>
        <taxon>Chironomoidea</taxon>
        <taxon>Chironomidae</taxon>
        <taxon>Chironominae</taxon>
        <taxon>Chironomus</taxon>
    </lineage>
</organism>
<evidence type="ECO:0000256" key="6">
    <source>
        <dbReference type="SAM" id="MobiDB-lite"/>
    </source>
</evidence>
<keyword evidence="5" id="KW-0325">Glycoprotein</keyword>
<accession>A0A9N9S6H7</accession>
<evidence type="ECO:0000313" key="9">
    <source>
        <dbReference type="EMBL" id="CAG9812227.1"/>
    </source>
</evidence>
<proteinExistence type="predicted"/>
<reference evidence="9" key="1">
    <citation type="submission" date="2022-01" db="EMBL/GenBank/DDBJ databases">
        <authorList>
            <person name="King R."/>
        </authorList>
    </citation>
    <scope>NUCLEOTIDE SEQUENCE</scope>
</reference>
<dbReference type="InterPro" id="IPR002557">
    <property type="entry name" value="Chitin-bd_dom"/>
</dbReference>
<dbReference type="OrthoDB" id="7769297at2759"/>
<dbReference type="SMART" id="SM00494">
    <property type="entry name" value="ChtBD2"/>
    <property type="match status" value="1"/>
</dbReference>
<feature type="domain" description="Chitin-binding type-2" evidence="8">
    <location>
        <begin position="124"/>
        <end position="181"/>
    </location>
</feature>
<keyword evidence="4" id="KW-1015">Disulfide bond</keyword>
<evidence type="ECO:0000256" key="4">
    <source>
        <dbReference type="ARBA" id="ARBA00023157"/>
    </source>
</evidence>
<dbReference type="GO" id="GO:0008061">
    <property type="term" value="F:chitin binding"/>
    <property type="evidence" value="ECO:0007669"/>
    <property type="project" value="UniProtKB-KW"/>
</dbReference>
<dbReference type="InterPro" id="IPR036508">
    <property type="entry name" value="Chitin-bd_dom_sf"/>
</dbReference>
<reference evidence="9" key="2">
    <citation type="submission" date="2022-10" db="EMBL/GenBank/DDBJ databases">
        <authorList>
            <consortium name="ENA_rothamsted_submissions"/>
            <consortium name="culmorum"/>
            <person name="King R."/>
        </authorList>
    </citation>
    <scope>NUCLEOTIDE SEQUENCE</scope>
</reference>
<dbReference type="GO" id="GO:0005576">
    <property type="term" value="C:extracellular region"/>
    <property type="evidence" value="ECO:0007669"/>
    <property type="project" value="InterPro"/>
</dbReference>
<feature type="chain" id="PRO_5040224408" description="Chitin-binding type-2 domain-containing protein" evidence="7">
    <location>
        <begin position="21"/>
        <end position="186"/>
    </location>
</feature>
<evidence type="ECO:0000313" key="10">
    <source>
        <dbReference type="Proteomes" id="UP001153620"/>
    </source>
</evidence>
<dbReference type="Proteomes" id="UP001153620">
    <property type="component" value="Chromosome 4"/>
</dbReference>
<name>A0A9N9S6H7_9DIPT</name>
<dbReference type="AlphaFoldDB" id="A0A9N9S6H7"/>
<dbReference type="EMBL" id="OU895880">
    <property type="protein sequence ID" value="CAG9812227.1"/>
    <property type="molecule type" value="Genomic_DNA"/>
</dbReference>
<dbReference type="PANTHER" id="PTHR23301">
    <property type="entry name" value="CHITIN BINDING PERITROPHIN-A"/>
    <property type="match status" value="1"/>
</dbReference>
<dbReference type="PROSITE" id="PS50940">
    <property type="entry name" value="CHIT_BIND_II"/>
    <property type="match status" value="1"/>
</dbReference>
<keyword evidence="2 7" id="KW-0732">Signal</keyword>
<dbReference type="SUPFAM" id="SSF57625">
    <property type="entry name" value="Invertebrate chitin-binding proteins"/>
    <property type="match status" value="2"/>
</dbReference>
<keyword evidence="3" id="KW-0677">Repeat</keyword>
<evidence type="ECO:0000256" key="7">
    <source>
        <dbReference type="SAM" id="SignalP"/>
    </source>
</evidence>
<evidence type="ECO:0000256" key="2">
    <source>
        <dbReference type="ARBA" id="ARBA00022729"/>
    </source>
</evidence>
<keyword evidence="1" id="KW-0147">Chitin-binding</keyword>
<dbReference type="Gene3D" id="2.170.140.10">
    <property type="entry name" value="Chitin binding domain"/>
    <property type="match status" value="1"/>
</dbReference>